<dbReference type="GO" id="GO:0043709">
    <property type="term" value="P:cell adhesion involved in single-species biofilm formation"/>
    <property type="evidence" value="ECO:0007669"/>
    <property type="project" value="TreeGrafter"/>
</dbReference>
<evidence type="ECO:0000256" key="2">
    <source>
        <dbReference type="ARBA" id="ARBA00006671"/>
    </source>
</evidence>
<dbReference type="PANTHER" id="PTHR33420">
    <property type="entry name" value="FIMBRIAL SUBUNIT ELFA-RELATED"/>
    <property type="match status" value="1"/>
</dbReference>
<dbReference type="InterPro" id="IPR008966">
    <property type="entry name" value="Adhesion_dom_sf"/>
</dbReference>
<dbReference type="Proteomes" id="UP000220639">
    <property type="component" value="Unassembled WGS sequence"/>
</dbReference>
<proteinExistence type="inferred from homology"/>
<name>A0A285B9K2_9ENTR</name>
<evidence type="ECO:0000256" key="1">
    <source>
        <dbReference type="ARBA" id="ARBA00004561"/>
    </source>
</evidence>
<evidence type="ECO:0000256" key="5">
    <source>
        <dbReference type="SAM" id="SignalP"/>
    </source>
</evidence>
<comment type="similarity">
    <text evidence="2">Belongs to the fimbrial protein family.</text>
</comment>
<accession>A0A285B9K2</accession>
<dbReference type="GO" id="GO:0009289">
    <property type="term" value="C:pilus"/>
    <property type="evidence" value="ECO:0007669"/>
    <property type="project" value="UniProtKB-SubCell"/>
</dbReference>
<dbReference type="EMBL" id="FZTC01000034">
    <property type="protein sequence ID" value="SNU37592.1"/>
    <property type="molecule type" value="Genomic_DNA"/>
</dbReference>
<dbReference type="SUPFAM" id="SSF49401">
    <property type="entry name" value="Bacterial adhesins"/>
    <property type="match status" value="1"/>
</dbReference>
<reference evidence="8" key="1">
    <citation type="submission" date="2017-08" db="EMBL/GenBank/DDBJ databases">
        <authorList>
            <person name="Brisse S."/>
        </authorList>
    </citation>
    <scope>NUCLEOTIDE SEQUENCE [LARGE SCALE GENOMIC DNA]</scope>
    <source>
        <strain evidence="8">06D021</strain>
    </source>
</reference>
<dbReference type="RefSeq" id="WP_098141220.1">
    <property type="nucleotide sequence ID" value="NZ_CBCSJA010000052.1"/>
</dbReference>
<dbReference type="Gene3D" id="2.60.40.1090">
    <property type="entry name" value="Fimbrial-type adhesion domain"/>
    <property type="match status" value="1"/>
</dbReference>
<dbReference type="InterPro" id="IPR036937">
    <property type="entry name" value="Adhesion_dom_fimbrial_sf"/>
</dbReference>
<evidence type="ECO:0000259" key="6">
    <source>
        <dbReference type="Pfam" id="PF00419"/>
    </source>
</evidence>
<feature type="domain" description="Fimbrial-type adhesion" evidence="6">
    <location>
        <begin position="28"/>
        <end position="190"/>
    </location>
</feature>
<feature type="signal peptide" evidence="5">
    <location>
        <begin position="1"/>
        <end position="23"/>
    </location>
</feature>
<dbReference type="Pfam" id="PF00419">
    <property type="entry name" value="Fimbrial"/>
    <property type="match status" value="1"/>
</dbReference>
<keyword evidence="4" id="KW-0281">Fimbrium</keyword>
<sequence length="191" mass="18555">MKLNRILASLVVASTLLSAGAMAADGTITFNGTVTASACTALTGVSVGGGAPAVNQTINLPSVPAPALNAGAGTYLGHTAFKISLTGCAAAGSLSNVRAIFDTPFAPATDAYVAGNTAPSATAADDVAVAILTPAGVQIDMNGGTAVAPGYTLPSTAGAINMDFVAAYKSLSTSVTAGTVTGTANYTISYF</sequence>
<dbReference type="InterPro" id="IPR050263">
    <property type="entry name" value="Bact_Fimbrial_Adh_Pro"/>
</dbReference>
<evidence type="ECO:0000313" key="8">
    <source>
        <dbReference type="Proteomes" id="UP000220639"/>
    </source>
</evidence>
<feature type="chain" id="PRO_5011972939" description="Fimbrial-type adhesion domain-containing protein" evidence="5">
    <location>
        <begin position="24"/>
        <end position="191"/>
    </location>
</feature>
<gene>
    <name evidence="7" type="ORF">KOSB73_40138</name>
</gene>
<organism evidence="7 8">
    <name type="scientific">Klebsiella grimontii</name>
    <dbReference type="NCBI Taxonomy" id="2058152"/>
    <lineage>
        <taxon>Bacteria</taxon>
        <taxon>Pseudomonadati</taxon>
        <taxon>Pseudomonadota</taxon>
        <taxon>Gammaproteobacteria</taxon>
        <taxon>Enterobacterales</taxon>
        <taxon>Enterobacteriaceae</taxon>
        <taxon>Klebsiella/Raoultella group</taxon>
        <taxon>Klebsiella</taxon>
    </lineage>
</organism>
<dbReference type="PANTHER" id="PTHR33420:SF3">
    <property type="entry name" value="FIMBRIAL SUBUNIT ELFA"/>
    <property type="match status" value="1"/>
</dbReference>
<dbReference type="InterPro" id="IPR000259">
    <property type="entry name" value="Adhesion_dom_fimbrial"/>
</dbReference>
<evidence type="ECO:0000256" key="4">
    <source>
        <dbReference type="ARBA" id="ARBA00023263"/>
    </source>
</evidence>
<evidence type="ECO:0000313" key="7">
    <source>
        <dbReference type="EMBL" id="SNU37592.1"/>
    </source>
</evidence>
<keyword evidence="3 5" id="KW-0732">Signal</keyword>
<protein>
    <recommendedName>
        <fullName evidence="6">Fimbrial-type adhesion domain-containing protein</fullName>
    </recommendedName>
</protein>
<dbReference type="AlphaFoldDB" id="A0A285B9K2"/>
<evidence type="ECO:0000256" key="3">
    <source>
        <dbReference type="ARBA" id="ARBA00022729"/>
    </source>
</evidence>
<comment type="subcellular location">
    <subcellularLocation>
        <location evidence="1">Fimbrium</location>
    </subcellularLocation>
</comment>